<accession>A0A1V4SPW3</accession>
<reference evidence="2 3" key="1">
    <citation type="submission" date="2017-03" db="EMBL/GenBank/DDBJ databases">
        <title>Genome sequence of Clostridium hungatei DSM 14427.</title>
        <authorList>
            <person name="Poehlein A."/>
            <person name="Daniel R."/>
        </authorList>
    </citation>
    <scope>NUCLEOTIDE SEQUENCE [LARGE SCALE GENOMIC DNA]</scope>
    <source>
        <strain evidence="2 3">DSM 14427</strain>
    </source>
</reference>
<dbReference type="Gene3D" id="3.40.50.150">
    <property type="entry name" value="Vaccinia Virus protein VP39"/>
    <property type="match status" value="1"/>
</dbReference>
<dbReference type="EMBL" id="MZGX01000002">
    <property type="protein sequence ID" value="OPX45823.1"/>
    <property type="molecule type" value="Genomic_DNA"/>
</dbReference>
<dbReference type="GO" id="GO:0008757">
    <property type="term" value="F:S-adenosylmethionine-dependent methyltransferase activity"/>
    <property type="evidence" value="ECO:0007669"/>
    <property type="project" value="UniProtKB-ARBA"/>
</dbReference>
<dbReference type="GO" id="GO:0032259">
    <property type="term" value="P:methylation"/>
    <property type="evidence" value="ECO:0007669"/>
    <property type="project" value="UniProtKB-KW"/>
</dbReference>
<dbReference type="PROSITE" id="PS00092">
    <property type="entry name" value="N6_MTASE"/>
    <property type="match status" value="1"/>
</dbReference>
<evidence type="ECO:0000313" key="2">
    <source>
        <dbReference type="EMBL" id="OPX45823.1"/>
    </source>
</evidence>
<dbReference type="GO" id="GO:0008170">
    <property type="term" value="F:N-methyltransferase activity"/>
    <property type="evidence" value="ECO:0007669"/>
    <property type="project" value="UniProtKB-ARBA"/>
</dbReference>
<proteinExistence type="predicted"/>
<dbReference type="PANTHER" id="PTHR47739:SF1">
    <property type="entry name" value="TRNA1(VAL) (ADENINE(37)-N6)-METHYLTRANSFERASE"/>
    <property type="match status" value="1"/>
</dbReference>
<dbReference type="Proteomes" id="UP000191554">
    <property type="component" value="Unassembled WGS sequence"/>
</dbReference>
<evidence type="ECO:0000313" key="3">
    <source>
        <dbReference type="Proteomes" id="UP000191554"/>
    </source>
</evidence>
<protein>
    <submittedName>
        <fullName evidence="2">tRNA1(Val) (Adenine(37)-N6)-methyltransferase</fullName>
        <ecNumber evidence="2">2.1.1.223</ecNumber>
    </submittedName>
</protein>
<dbReference type="Pfam" id="PF05175">
    <property type="entry name" value="MTS"/>
    <property type="match status" value="1"/>
</dbReference>
<dbReference type="InterPro" id="IPR029063">
    <property type="entry name" value="SAM-dependent_MTases_sf"/>
</dbReference>
<dbReference type="InterPro" id="IPR002052">
    <property type="entry name" value="DNA_methylase_N6_adenine_CS"/>
</dbReference>
<feature type="domain" description="Methyltransferase small" evidence="1">
    <location>
        <begin position="33"/>
        <end position="172"/>
    </location>
</feature>
<dbReference type="SUPFAM" id="SSF53335">
    <property type="entry name" value="S-adenosyl-L-methionine-dependent methyltransferases"/>
    <property type="match status" value="1"/>
</dbReference>
<dbReference type="InterPro" id="IPR050210">
    <property type="entry name" value="tRNA_Adenine-N(6)_MTase"/>
</dbReference>
<dbReference type="RefSeq" id="WP_080062994.1">
    <property type="nucleotide sequence ID" value="NZ_MZGX01000002.1"/>
</dbReference>
<sequence length="244" mass="26695">MVELRNNERIDDLQLNGLKLIQDPEAFCFGVDAVLLSDFADVKKGHRVLDIGTGTGIIPILLAGKTQAAAVVGLEIQETVAEMASRSVSLNGLEDRVEILCGDVREYSRYFGKSSFDVVVSNPPYTNKGCGLVNPHDSKAVSRHEILCTLEDVVGAAGALLAPGGQLAMVHRPERLADIVCCMRNCGIEPKYLRMVHPKPFKKPSMILIKGSRGGKPELKVMEPLYVYNADGTYSHEINRIYGR</sequence>
<dbReference type="EC" id="2.1.1.223" evidence="2"/>
<dbReference type="CDD" id="cd02440">
    <property type="entry name" value="AdoMet_MTases"/>
    <property type="match status" value="1"/>
</dbReference>
<dbReference type="STRING" id="48256.CLHUN_02960"/>
<comment type="caution">
    <text evidence="2">The sequence shown here is derived from an EMBL/GenBank/DDBJ whole genome shotgun (WGS) entry which is preliminary data.</text>
</comment>
<dbReference type="AlphaFoldDB" id="A0A1V4SPW3"/>
<gene>
    <name evidence="2" type="primary">yfiC</name>
    <name evidence="2" type="ORF">CLHUN_02960</name>
</gene>
<dbReference type="PANTHER" id="PTHR47739">
    <property type="entry name" value="TRNA1(VAL) (ADENINE(37)-N6)-METHYLTRANSFERASE"/>
    <property type="match status" value="1"/>
</dbReference>
<dbReference type="GO" id="GO:0003676">
    <property type="term" value="F:nucleic acid binding"/>
    <property type="evidence" value="ECO:0007669"/>
    <property type="project" value="InterPro"/>
</dbReference>
<dbReference type="InterPro" id="IPR007848">
    <property type="entry name" value="Small_mtfrase_dom"/>
</dbReference>
<keyword evidence="3" id="KW-1185">Reference proteome</keyword>
<keyword evidence="2" id="KW-0489">Methyltransferase</keyword>
<dbReference type="OrthoDB" id="9777257at2"/>
<keyword evidence="2" id="KW-0808">Transferase</keyword>
<organism evidence="2 3">
    <name type="scientific">Ruminiclostridium hungatei</name>
    <name type="common">Clostridium hungatei</name>
    <dbReference type="NCBI Taxonomy" id="48256"/>
    <lineage>
        <taxon>Bacteria</taxon>
        <taxon>Bacillati</taxon>
        <taxon>Bacillota</taxon>
        <taxon>Clostridia</taxon>
        <taxon>Eubacteriales</taxon>
        <taxon>Oscillospiraceae</taxon>
        <taxon>Ruminiclostridium</taxon>
    </lineage>
</organism>
<name>A0A1V4SPW3_RUMHU</name>
<evidence type="ECO:0000259" key="1">
    <source>
        <dbReference type="Pfam" id="PF05175"/>
    </source>
</evidence>